<sequence length="535" mass="58775">MRKGILNFVFILCCTFNLWSQASINDCSGAIKVCGDGALSTNANGVGIQEISGLNSCSSQENNSIWLEIEITKSGTLGFDLIPTRSDINVDYDFFIFGPNATCGNLDFAIRCSTTNPRAAGLTDNHTGMREDEVDTSEGPGELGNSYVKSLNVLPGETYFIVIDRPEGSSPFNLNWTGSSTVGSFPFPEGPDVNSASDLEKCNASGIESFDVYTTQQEITTQNQTSTSYHEDLADAIDNSNPITGLYTSSTPRKTIYARVVNDLTGCYKIVDFDLIINDGPIITPSYDLQLCDLDFNGEENVQLLSLNSEILNGLPNSDFAINYFENISDARSKLDALPNNITTPGQQIFARVEEINNEECYNLSEINLILNTPPQIEDFNIAQAQVNANSNTISLNLGNSEGYEYSLNTIAGPYQTSTIFQNVESGFVTLYIRDKKQCAIISTSIAVLGYDNFFTPNNDGINDLWLIKGINKLTEGNDYISIFDRYGKLLKQLGGNEIGWDGTSNGYDLPSDDYWFKATLRNGQEFSGHFSLIR</sequence>
<evidence type="ECO:0000256" key="2">
    <source>
        <dbReference type="SAM" id="SignalP"/>
    </source>
</evidence>
<dbReference type="Pfam" id="PF13585">
    <property type="entry name" value="CHU_C"/>
    <property type="match status" value="1"/>
</dbReference>
<accession>A0A5C6ZT29</accession>
<feature type="region of interest" description="Disordered" evidence="1">
    <location>
        <begin position="122"/>
        <end position="142"/>
    </location>
</feature>
<dbReference type="EMBL" id="VORY01000012">
    <property type="protein sequence ID" value="TXD93253.1"/>
    <property type="molecule type" value="Genomic_DNA"/>
</dbReference>
<keyword evidence="4" id="KW-1185">Reference proteome</keyword>
<reference evidence="3 4" key="1">
    <citation type="submission" date="2019-08" db="EMBL/GenBank/DDBJ databases">
        <title>Genome sequence of Gillisia hiemivivida IC154 (type strain).</title>
        <authorList>
            <person name="Bowman J.P."/>
        </authorList>
    </citation>
    <scope>NUCLEOTIDE SEQUENCE [LARGE SCALE GENOMIC DNA]</scope>
    <source>
        <strain evidence="3 4">IC154</strain>
    </source>
</reference>
<comment type="caution">
    <text evidence="3">The sequence shown here is derived from an EMBL/GenBank/DDBJ whole genome shotgun (WGS) entry which is preliminary data.</text>
</comment>
<feature type="signal peptide" evidence="2">
    <location>
        <begin position="1"/>
        <end position="22"/>
    </location>
</feature>
<proteinExistence type="predicted"/>
<keyword evidence="2" id="KW-0732">Signal</keyword>
<dbReference type="AlphaFoldDB" id="A0A5C6ZT29"/>
<dbReference type="OrthoDB" id="9813840at2"/>
<dbReference type="InterPro" id="IPR026341">
    <property type="entry name" value="T9SS_type_B"/>
</dbReference>
<gene>
    <name evidence="3" type="ORF">ES724_10675</name>
</gene>
<dbReference type="NCBIfam" id="TIGR04131">
    <property type="entry name" value="Bac_Flav_CTERM"/>
    <property type="match status" value="1"/>
</dbReference>
<name>A0A5C6ZT29_9FLAO</name>
<dbReference type="Proteomes" id="UP000321367">
    <property type="component" value="Unassembled WGS sequence"/>
</dbReference>
<organism evidence="3 4">
    <name type="scientific">Gillisia hiemivivida</name>
    <dbReference type="NCBI Taxonomy" id="291190"/>
    <lineage>
        <taxon>Bacteria</taxon>
        <taxon>Pseudomonadati</taxon>
        <taxon>Bacteroidota</taxon>
        <taxon>Flavobacteriia</taxon>
        <taxon>Flavobacteriales</taxon>
        <taxon>Flavobacteriaceae</taxon>
        <taxon>Gillisia</taxon>
    </lineage>
</organism>
<evidence type="ECO:0000313" key="4">
    <source>
        <dbReference type="Proteomes" id="UP000321367"/>
    </source>
</evidence>
<protein>
    <submittedName>
        <fullName evidence="3">T9SS type B sorting domain-containing protein</fullName>
    </submittedName>
</protein>
<evidence type="ECO:0000256" key="1">
    <source>
        <dbReference type="SAM" id="MobiDB-lite"/>
    </source>
</evidence>
<evidence type="ECO:0000313" key="3">
    <source>
        <dbReference type="EMBL" id="TXD93253.1"/>
    </source>
</evidence>
<dbReference type="RefSeq" id="WP_146932845.1">
    <property type="nucleotide sequence ID" value="NZ_CBCSHZ010000010.1"/>
</dbReference>
<feature type="chain" id="PRO_5022888664" evidence="2">
    <location>
        <begin position="23"/>
        <end position="535"/>
    </location>
</feature>